<dbReference type="AlphaFoldDB" id="S2EPC6"/>
<dbReference type="PATRIC" id="fig|859192.6.peg.502"/>
<evidence type="ECO:0000313" key="1">
    <source>
        <dbReference type="EMBL" id="EPA06312.1"/>
    </source>
</evidence>
<evidence type="ECO:0000313" key="2">
    <source>
        <dbReference type="Proteomes" id="UP000014065"/>
    </source>
</evidence>
<gene>
    <name evidence="1" type="ORF">BG20_I1264</name>
</gene>
<reference evidence="1 2" key="1">
    <citation type="journal article" date="2012" name="J. Bacteriol.">
        <title>Genome Sequence of "Candidatus Nitrosoarchaeum limnia" BG20, a Low-Salinity Ammonia-Oxidizing Archaeon from the San Francisco Bay Estuary.</title>
        <authorList>
            <person name="Mosier A.C."/>
            <person name="Allen E.E."/>
            <person name="Kim M."/>
            <person name="Ferriera S."/>
            <person name="Francis C.A."/>
        </authorList>
    </citation>
    <scope>NUCLEOTIDE SEQUENCE [LARGE SCALE GENOMIC DNA]</scope>
    <source>
        <strain evidence="1 2">BG20</strain>
    </source>
</reference>
<name>S2EPC6_9ARCH</name>
<sequence length="102" mass="11539">MYFMTNIDTQKNIYLFTHGRMDLQEKATNALVSKGFSKDKIIMALPSKVGNVGDYMAMLWMPPTPDHIKIQHITKVEEVKPEGMVGLWKGVSKEDIETIPLG</sequence>
<proteinExistence type="predicted"/>
<protein>
    <submittedName>
        <fullName evidence="1">Uncharacterized protein</fullName>
    </submittedName>
</protein>
<organism evidence="1 2">
    <name type="scientific">Candidatus Nitrosarchaeum limnium BG20</name>
    <dbReference type="NCBI Taxonomy" id="859192"/>
    <lineage>
        <taxon>Archaea</taxon>
        <taxon>Nitrososphaerota</taxon>
        <taxon>Nitrososphaeria</taxon>
        <taxon>Nitrosopumilales</taxon>
        <taxon>Nitrosopumilaceae</taxon>
        <taxon>Nitrosarchaeum</taxon>
    </lineage>
</organism>
<dbReference type="Proteomes" id="UP000014065">
    <property type="component" value="Unassembled WGS sequence"/>
</dbReference>
<accession>S2EPC6</accession>
<keyword evidence="2" id="KW-1185">Reference proteome</keyword>
<comment type="caution">
    <text evidence="1">The sequence shown here is derived from an EMBL/GenBank/DDBJ whole genome shotgun (WGS) entry which is preliminary data.</text>
</comment>
<dbReference type="EMBL" id="AHJG01000070">
    <property type="protein sequence ID" value="EPA06312.1"/>
    <property type="molecule type" value="Genomic_DNA"/>
</dbReference>